<dbReference type="EMBL" id="JACIES010000006">
    <property type="protein sequence ID" value="MBB4026857.1"/>
    <property type="molecule type" value="Genomic_DNA"/>
</dbReference>
<dbReference type="AlphaFoldDB" id="A0A7W6MZH0"/>
<proteinExistence type="predicted"/>
<reference evidence="1 2" key="1">
    <citation type="submission" date="2020-08" db="EMBL/GenBank/DDBJ databases">
        <title>Genomic Encyclopedia of Type Strains, Phase IV (KMG-IV): sequencing the most valuable type-strain genomes for metagenomic binning, comparative biology and taxonomic classification.</title>
        <authorList>
            <person name="Goeker M."/>
        </authorList>
    </citation>
    <scope>NUCLEOTIDE SEQUENCE [LARGE SCALE GENOMIC DNA]</scope>
    <source>
        <strain evidence="1 2">DSM 105721</strain>
    </source>
</reference>
<gene>
    <name evidence="1" type="ORF">GGR14_002658</name>
</gene>
<name>A0A7W6MZH0_9BACT</name>
<evidence type="ECO:0000313" key="1">
    <source>
        <dbReference type="EMBL" id="MBB4026857.1"/>
    </source>
</evidence>
<comment type="caution">
    <text evidence="1">The sequence shown here is derived from an EMBL/GenBank/DDBJ whole genome shotgun (WGS) entry which is preliminary data.</text>
</comment>
<sequence>MQKYGEYMNLQSIFMKINIFKIIGTSTHRILKLIKPLYSPDKCKYPLFILYPRIEYKTNFPNFVRRNINTYEK</sequence>
<evidence type="ECO:0000313" key="2">
    <source>
        <dbReference type="Proteomes" id="UP000546007"/>
    </source>
</evidence>
<dbReference type="Proteomes" id="UP000546007">
    <property type="component" value="Unassembled WGS sequence"/>
</dbReference>
<accession>A0A7W6MZH0</accession>
<organism evidence="1 2">
    <name type="scientific">Butyricimonas faecihominis</name>
    <dbReference type="NCBI Taxonomy" id="1472416"/>
    <lineage>
        <taxon>Bacteria</taxon>
        <taxon>Pseudomonadati</taxon>
        <taxon>Bacteroidota</taxon>
        <taxon>Bacteroidia</taxon>
        <taxon>Bacteroidales</taxon>
        <taxon>Odoribacteraceae</taxon>
        <taxon>Butyricimonas</taxon>
    </lineage>
</organism>
<protein>
    <submittedName>
        <fullName evidence="1">Uncharacterized protein</fullName>
    </submittedName>
</protein>
<keyword evidence="2" id="KW-1185">Reference proteome</keyword>